<reference evidence="1 2" key="1">
    <citation type="submission" date="2024-11" db="EMBL/GenBank/DDBJ databases">
        <title>A near-complete genome assembly of Cinchona calisaya.</title>
        <authorList>
            <person name="Lian D.C."/>
            <person name="Zhao X.W."/>
            <person name="Wei L."/>
        </authorList>
    </citation>
    <scope>NUCLEOTIDE SEQUENCE [LARGE SCALE GENOMIC DNA]</scope>
    <source>
        <tissue evidence="1">Nenye</tissue>
    </source>
</reference>
<proteinExistence type="predicted"/>
<comment type="caution">
    <text evidence="1">The sequence shown here is derived from an EMBL/GenBank/DDBJ whole genome shotgun (WGS) entry which is preliminary data.</text>
</comment>
<protein>
    <submittedName>
        <fullName evidence="1">Uncharacterized protein</fullName>
    </submittedName>
</protein>
<gene>
    <name evidence="1" type="ORF">ACH5RR_003196</name>
</gene>
<name>A0ABD3AU66_9GENT</name>
<accession>A0ABD3AU66</accession>
<evidence type="ECO:0000313" key="2">
    <source>
        <dbReference type="Proteomes" id="UP001630127"/>
    </source>
</evidence>
<organism evidence="1 2">
    <name type="scientific">Cinchona calisaya</name>
    <dbReference type="NCBI Taxonomy" id="153742"/>
    <lineage>
        <taxon>Eukaryota</taxon>
        <taxon>Viridiplantae</taxon>
        <taxon>Streptophyta</taxon>
        <taxon>Embryophyta</taxon>
        <taxon>Tracheophyta</taxon>
        <taxon>Spermatophyta</taxon>
        <taxon>Magnoliopsida</taxon>
        <taxon>eudicotyledons</taxon>
        <taxon>Gunneridae</taxon>
        <taxon>Pentapetalae</taxon>
        <taxon>asterids</taxon>
        <taxon>lamiids</taxon>
        <taxon>Gentianales</taxon>
        <taxon>Rubiaceae</taxon>
        <taxon>Cinchonoideae</taxon>
        <taxon>Cinchoneae</taxon>
        <taxon>Cinchona</taxon>
    </lineage>
</organism>
<dbReference type="AlphaFoldDB" id="A0ABD3AU66"/>
<dbReference type="EMBL" id="JBJUIK010000002">
    <property type="protein sequence ID" value="KAL3534735.1"/>
    <property type="molecule type" value="Genomic_DNA"/>
</dbReference>
<dbReference type="Proteomes" id="UP001630127">
    <property type="component" value="Unassembled WGS sequence"/>
</dbReference>
<evidence type="ECO:0000313" key="1">
    <source>
        <dbReference type="EMBL" id="KAL3534735.1"/>
    </source>
</evidence>
<sequence>MIDNIMKDSIYEKIIGPEKLGRMCTYGSGPTPKAIRTSNHMFVAQKKACDDAMKEKIEAMHIQMSTEMDAKLCHFTNDFISHFEERICNLAPSQKEMTTP</sequence>
<keyword evidence="2" id="KW-1185">Reference proteome</keyword>